<dbReference type="SUPFAM" id="SSF47090">
    <property type="entry name" value="PGBD-like"/>
    <property type="match status" value="1"/>
</dbReference>
<dbReference type="InterPro" id="IPR036366">
    <property type="entry name" value="PGBDSf"/>
</dbReference>
<evidence type="ECO:0000256" key="1">
    <source>
        <dbReference type="SAM" id="SignalP"/>
    </source>
</evidence>
<dbReference type="Proteomes" id="UP001626628">
    <property type="component" value="Chromosome"/>
</dbReference>
<feature type="domain" description="Peptidoglycan binding-like" evidence="2">
    <location>
        <begin position="60"/>
        <end position="117"/>
    </location>
</feature>
<keyword evidence="1" id="KW-0732">Signal</keyword>
<name>A0ABZ2QPF0_9ACTN</name>
<dbReference type="Pfam" id="PF01471">
    <property type="entry name" value="PG_binding_1"/>
    <property type="match status" value="1"/>
</dbReference>
<sequence length="120" mass="12470">MRTRQRAVLAAAAVLSGLLLTLAPAASATPVEARGTTAVADAAGYCGYYDRAATTRRGDTGDAVREIQCLINAWNGGSPLAVDGSFGPRTESWVVYFQDVNGLQVDGVVGPETWGALRAV</sequence>
<protein>
    <submittedName>
        <fullName evidence="3">Peptidoglycan-binding domain-containing protein</fullName>
    </submittedName>
</protein>
<accession>A0ABZ2QPF0</accession>
<dbReference type="InterPro" id="IPR036365">
    <property type="entry name" value="PGBD-like_sf"/>
</dbReference>
<proteinExistence type="predicted"/>
<gene>
    <name evidence="3" type="ORF">WAB15_21865</name>
</gene>
<keyword evidence="4" id="KW-1185">Reference proteome</keyword>
<evidence type="ECO:0000313" key="3">
    <source>
        <dbReference type="EMBL" id="WXK78431.1"/>
    </source>
</evidence>
<feature type="chain" id="PRO_5046842820" evidence="1">
    <location>
        <begin position="29"/>
        <end position="120"/>
    </location>
</feature>
<reference evidence="3 4" key="1">
    <citation type="submission" date="2024-03" db="EMBL/GenBank/DDBJ databases">
        <title>The complete genome of Streptomyces sirii sp.nov.</title>
        <authorList>
            <person name="Zakalyukina Y.V."/>
            <person name="Belik A.R."/>
            <person name="Biryukov M.V."/>
            <person name="Baturina O.A."/>
            <person name="Kabilov M.R."/>
        </authorList>
    </citation>
    <scope>NUCLEOTIDE SEQUENCE [LARGE SCALE GENOMIC DNA]</scope>
    <source>
        <strain evidence="3 4">BP-8</strain>
    </source>
</reference>
<dbReference type="Gene3D" id="1.10.101.10">
    <property type="entry name" value="PGBD-like superfamily/PGBD"/>
    <property type="match status" value="1"/>
</dbReference>
<dbReference type="InterPro" id="IPR002477">
    <property type="entry name" value="Peptidoglycan-bd-like"/>
</dbReference>
<organism evidence="3 4">
    <name type="scientific">Streptomyces sirii</name>
    <dbReference type="NCBI Taxonomy" id="3127701"/>
    <lineage>
        <taxon>Bacteria</taxon>
        <taxon>Bacillati</taxon>
        <taxon>Actinomycetota</taxon>
        <taxon>Actinomycetes</taxon>
        <taxon>Kitasatosporales</taxon>
        <taxon>Streptomycetaceae</taxon>
        <taxon>Streptomyces</taxon>
    </lineage>
</organism>
<dbReference type="EMBL" id="CP147982">
    <property type="protein sequence ID" value="WXK78431.1"/>
    <property type="molecule type" value="Genomic_DNA"/>
</dbReference>
<evidence type="ECO:0000313" key="4">
    <source>
        <dbReference type="Proteomes" id="UP001626628"/>
    </source>
</evidence>
<feature type="signal peptide" evidence="1">
    <location>
        <begin position="1"/>
        <end position="28"/>
    </location>
</feature>
<dbReference type="RefSeq" id="WP_407287270.1">
    <property type="nucleotide sequence ID" value="NZ_CP147982.1"/>
</dbReference>
<evidence type="ECO:0000259" key="2">
    <source>
        <dbReference type="Pfam" id="PF01471"/>
    </source>
</evidence>